<keyword evidence="2" id="KW-1185">Reference proteome</keyword>
<evidence type="ECO:0000313" key="2">
    <source>
        <dbReference type="Proteomes" id="UP000199053"/>
    </source>
</evidence>
<name>A0A1G9FXH8_9BACT</name>
<dbReference type="AlphaFoldDB" id="A0A1G9FXH8"/>
<dbReference type="EMBL" id="FNGA01000002">
    <property type="protein sequence ID" value="SDK93057.1"/>
    <property type="molecule type" value="Genomic_DNA"/>
</dbReference>
<gene>
    <name evidence="1" type="ORF">SAMN05660337_1745</name>
</gene>
<proteinExistence type="predicted"/>
<organism evidence="1 2">
    <name type="scientific">Maridesulfovibrio ferrireducens</name>
    <dbReference type="NCBI Taxonomy" id="246191"/>
    <lineage>
        <taxon>Bacteria</taxon>
        <taxon>Pseudomonadati</taxon>
        <taxon>Thermodesulfobacteriota</taxon>
        <taxon>Desulfovibrionia</taxon>
        <taxon>Desulfovibrionales</taxon>
        <taxon>Desulfovibrionaceae</taxon>
        <taxon>Maridesulfovibrio</taxon>
    </lineage>
</organism>
<dbReference type="Proteomes" id="UP000199053">
    <property type="component" value="Unassembled WGS sequence"/>
</dbReference>
<sequence>MLFSGKSKTFCLIVLDVLLILCLSGCLFGASDGNESLSDENINLIFVVSSDLAYNGPGDINPDTANLTSQGLQRALRMGTYLKNHVLGGENVTSIYALSPMTHLQTVNNYPDMTAIGSIQHFALLNRHTVAIPPAAGYSSYTANSYPIKVSYGDGSVPGGVVVPDDYCPDCIGLDFNDMKDNNVGIATGIIYENNPGFYVFSAPWETSSALMDKINRYHGLALDIPANYSGPDVVYVISISPDGKASLIIYESYLNPPSTYPELPSPIVRAPCTYLQQPYSKISVAGTKAPANINKSETVYIVRHAEAHPDPKHGFENGNFVGAGQWRALDLPNAFSGKISPDMVYSCDPAQWYSTEIINPSDYINVSYVRPSLTVWPYAIANNLPYHLVSSFLVMKPNQAKNASDFFFTGGTFTGKSILLAWESTRIKPIINKLLESYGLAAGSLLNENWPVTDYNTIWTVTIDASGNLTVENGLCEGIDSNALPEQAPHF</sequence>
<reference evidence="2" key="1">
    <citation type="submission" date="2016-10" db="EMBL/GenBank/DDBJ databases">
        <authorList>
            <person name="Varghese N."/>
            <person name="Submissions S."/>
        </authorList>
    </citation>
    <scope>NUCLEOTIDE SEQUENCE [LARGE SCALE GENOMIC DNA]</scope>
    <source>
        <strain evidence="2">DSM 16995</strain>
    </source>
</reference>
<dbReference type="STRING" id="246191.SAMN05660337_1745"/>
<accession>A0A1G9FXH8</accession>
<dbReference type="OrthoDB" id="7001291at2"/>
<evidence type="ECO:0000313" key="1">
    <source>
        <dbReference type="EMBL" id="SDK93057.1"/>
    </source>
</evidence>
<protein>
    <submittedName>
        <fullName evidence="1">Uncharacterized protein</fullName>
    </submittedName>
</protein>
<dbReference type="RefSeq" id="WP_092160143.1">
    <property type="nucleotide sequence ID" value="NZ_FNGA01000002.1"/>
</dbReference>